<gene>
    <name evidence="2" type="ORF">GGD90_003509</name>
</gene>
<dbReference type="EMBL" id="JACIGE010000018">
    <property type="protein sequence ID" value="MBB4249105.1"/>
    <property type="molecule type" value="Genomic_DNA"/>
</dbReference>
<sequence length="565" mass="60638">MDRRDFLKSGSLGFGGLMLSGTTLSALIQDAIAADAGSGAPWKFGIMADTQWSNKTDPNNPATCAINIIQTLNQQFIDHDVKFVVQVGDLVDSESWTCPSSFTSDPFGNAGKTARTLPYRAWAAQSLYDAGIGFFPLRGNHEASKTAAGEIPVLFPQTTGGGSNLGGASNVIASDKAGLLGLSYAIDVGNVRLVLLDQFVRRDGTGSSVNDAIVDQLSWIDSTLASRPADAHAFVLSHKNLIGQNHADCLFGSNATGNSTARNSFIASMQANKVGFCLGGHDHMHHRSIISSPDSSAKVEQIICASNSYKFYIPKSTPNDTTGKEKVIAQELFTIGYYIFTVDGPCLTVDYYSSSHGGDFGDLDLSLPPTSYTFYRRERFGYSLNGKSFTVANNESYSSVQDAFQGTTVRILDGINVDTASDSDYNGREEVKTVKTGWRAMPAGAASAVLKLWGLDNNLDLWNANLSGQLPNSDADYVTDTYVLSLSYDATLVRPTQLGTGFCLAARDAKGNWVNAVDLNEGGSKKFVLGRWKSGYALGTYGVDPSTRTVWAVLNRDGEFVARSI</sequence>
<evidence type="ECO:0000313" key="2">
    <source>
        <dbReference type="EMBL" id="MBB4249105.1"/>
    </source>
</evidence>
<name>A0A840GB60_RHOTE</name>
<dbReference type="InterPro" id="IPR004843">
    <property type="entry name" value="Calcineurin-like_PHP"/>
</dbReference>
<organism evidence="2 3">
    <name type="scientific">Rhodocyclus tenuis</name>
    <name type="common">Rhodospirillum tenue</name>
    <dbReference type="NCBI Taxonomy" id="1066"/>
    <lineage>
        <taxon>Bacteria</taxon>
        <taxon>Pseudomonadati</taxon>
        <taxon>Pseudomonadota</taxon>
        <taxon>Betaproteobacteria</taxon>
        <taxon>Rhodocyclales</taxon>
        <taxon>Rhodocyclaceae</taxon>
        <taxon>Rhodocyclus</taxon>
    </lineage>
</organism>
<evidence type="ECO:0000259" key="1">
    <source>
        <dbReference type="Pfam" id="PF00149"/>
    </source>
</evidence>
<proteinExistence type="predicted"/>
<dbReference type="AlphaFoldDB" id="A0A840GB60"/>
<dbReference type="InterPro" id="IPR029052">
    <property type="entry name" value="Metallo-depent_PP-like"/>
</dbReference>
<reference evidence="2 3" key="1">
    <citation type="submission" date="2020-08" db="EMBL/GenBank/DDBJ databases">
        <title>Genome sequencing of Purple Non-Sulfur Bacteria from various extreme environments.</title>
        <authorList>
            <person name="Mayer M."/>
        </authorList>
    </citation>
    <scope>NUCLEOTIDE SEQUENCE [LARGE SCALE GENOMIC DNA]</scope>
    <source>
        <strain evidence="2 3">2761</strain>
    </source>
</reference>
<dbReference type="RefSeq" id="WP_221227826.1">
    <property type="nucleotide sequence ID" value="NZ_JACIGE010000018.1"/>
</dbReference>
<feature type="domain" description="Calcineurin-like phosphoesterase" evidence="1">
    <location>
        <begin position="44"/>
        <end position="284"/>
    </location>
</feature>
<dbReference type="GO" id="GO:0016787">
    <property type="term" value="F:hydrolase activity"/>
    <property type="evidence" value="ECO:0007669"/>
    <property type="project" value="InterPro"/>
</dbReference>
<dbReference type="SUPFAM" id="SSF56300">
    <property type="entry name" value="Metallo-dependent phosphatases"/>
    <property type="match status" value="1"/>
</dbReference>
<keyword evidence="3" id="KW-1185">Reference proteome</keyword>
<accession>A0A840GB60</accession>
<evidence type="ECO:0000313" key="3">
    <source>
        <dbReference type="Proteomes" id="UP000587070"/>
    </source>
</evidence>
<dbReference type="Gene3D" id="3.60.21.10">
    <property type="match status" value="1"/>
</dbReference>
<dbReference type="Pfam" id="PF00149">
    <property type="entry name" value="Metallophos"/>
    <property type="match status" value="1"/>
</dbReference>
<comment type="caution">
    <text evidence="2">The sequence shown here is derived from an EMBL/GenBank/DDBJ whole genome shotgun (WGS) entry which is preliminary data.</text>
</comment>
<protein>
    <recommendedName>
        <fullName evidence="1">Calcineurin-like phosphoesterase domain-containing protein</fullName>
    </recommendedName>
</protein>
<dbReference type="Proteomes" id="UP000587070">
    <property type="component" value="Unassembled WGS sequence"/>
</dbReference>
<dbReference type="PANTHER" id="PTHR43143">
    <property type="entry name" value="METALLOPHOSPHOESTERASE, CALCINEURIN SUPERFAMILY"/>
    <property type="match status" value="1"/>
</dbReference>
<dbReference type="PANTHER" id="PTHR43143:SF6">
    <property type="entry name" value="BLL3016 PROTEIN"/>
    <property type="match status" value="1"/>
</dbReference>
<dbReference type="InterPro" id="IPR051918">
    <property type="entry name" value="STPP_CPPED1"/>
</dbReference>